<dbReference type="SUPFAM" id="SSF47090">
    <property type="entry name" value="PGBD-like"/>
    <property type="match status" value="1"/>
</dbReference>
<accession>B1C3E9</accession>
<dbReference type="eggNOG" id="COG3409">
    <property type="taxonomic scope" value="Bacteria"/>
</dbReference>
<comment type="caution">
    <text evidence="3">The sequence shown here is derived from an EMBL/GenBank/DDBJ whole genome shotgun (WGS) entry which is preliminary data.</text>
</comment>
<dbReference type="InterPro" id="IPR002477">
    <property type="entry name" value="Peptidoglycan-bd-like"/>
</dbReference>
<dbReference type="Proteomes" id="UP000004910">
    <property type="component" value="Unassembled WGS sequence"/>
</dbReference>
<dbReference type="CDD" id="cd06418">
    <property type="entry name" value="GH25_BacA-like"/>
    <property type="match status" value="1"/>
</dbReference>
<dbReference type="SUPFAM" id="SSF51445">
    <property type="entry name" value="(Trans)glycosidases"/>
    <property type="match status" value="1"/>
</dbReference>
<dbReference type="AlphaFoldDB" id="B1C3E9"/>
<dbReference type="Pfam" id="PF01471">
    <property type="entry name" value="PG_binding_1"/>
    <property type="match status" value="1"/>
</dbReference>
<evidence type="ECO:0000259" key="1">
    <source>
        <dbReference type="Pfam" id="PF01471"/>
    </source>
</evidence>
<gene>
    <name evidence="3" type="ORF">CLOSPI_01765</name>
</gene>
<organism evidence="3 4">
    <name type="scientific">Thomasclavelia spiroformis DSM 1552</name>
    <dbReference type="NCBI Taxonomy" id="428126"/>
    <lineage>
        <taxon>Bacteria</taxon>
        <taxon>Bacillati</taxon>
        <taxon>Bacillota</taxon>
        <taxon>Erysipelotrichia</taxon>
        <taxon>Erysipelotrichales</taxon>
        <taxon>Coprobacillaceae</taxon>
        <taxon>Thomasclavelia</taxon>
    </lineage>
</organism>
<dbReference type="Gene3D" id="3.20.20.80">
    <property type="entry name" value="Glycosidases"/>
    <property type="match status" value="1"/>
</dbReference>
<feature type="domain" description="Peptidoglycan binding-like" evidence="1">
    <location>
        <begin position="72"/>
        <end position="128"/>
    </location>
</feature>
<dbReference type="Pfam" id="PF08924">
    <property type="entry name" value="Rv2525c_GlyHyd-like"/>
    <property type="match status" value="1"/>
</dbReference>
<evidence type="ECO:0000313" key="3">
    <source>
        <dbReference type="EMBL" id="EDS74183.1"/>
    </source>
</evidence>
<dbReference type="InterPro" id="IPR017853">
    <property type="entry name" value="GH"/>
</dbReference>
<dbReference type="HOGENOM" id="CLU_020307_1_0_9"/>
<evidence type="ECO:0000259" key="2">
    <source>
        <dbReference type="Pfam" id="PF08924"/>
    </source>
</evidence>
<name>B1C3E9_9FIRM</name>
<reference evidence="3" key="1">
    <citation type="submission" date="2008-02" db="EMBL/GenBank/DDBJ databases">
        <authorList>
            <person name="Fulton L."/>
            <person name="Clifton S."/>
            <person name="Fulton B."/>
            <person name="Xu J."/>
            <person name="Minx P."/>
            <person name="Pepin K.H."/>
            <person name="Johnson M."/>
            <person name="Thiruvilangam P."/>
            <person name="Bhonagiri V."/>
            <person name="Nash W.E."/>
            <person name="Mardis E.R."/>
            <person name="Wilson R.K."/>
        </authorList>
    </citation>
    <scope>NUCLEOTIDE SEQUENCE [LARGE SCALE GENOMIC DNA]</scope>
    <source>
        <strain evidence="3">DSM 1552</strain>
    </source>
</reference>
<proteinExistence type="predicted"/>
<keyword evidence="4" id="KW-1185">Reference proteome</keyword>
<reference evidence="3" key="2">
    <citation type="submission" date="2014-06" db="EMBL/GenBank/DDBJ databases">
        <title>Draft genome sequence of Clostridium spiroforme (DSM 1552).</title>
        <authorList>
            <person name="Sudarsanam P."/>
            <person name="Ley R."/>
            <person name="Guruge J."/>
            <person name="Turnbaugh P.J."/>
            <person name="Mahowald M."/>
            <person name="Liep D."/>
            <person name="Gordon J."/>
        </authorList>
    </citation>
    <scope>NUCLEOTIDE SEQUENCE</scope>
    <source>
        <strain evidence="3">DSM 1552</strain>
    </source>
</reference>
<dbReference type="InterPro" id="IPR036365">
    <property type="entry name" value="PGBD-like_sf"/>
</dbReference>
<dbReference type="RefSeq" id="WP_004610256.1">
    <property type="nucleotide sequence ID" value="NZ_CP102275.1"/>
</dbReference>
<dbReference type="Gene3D" id="1.10.101.10">
    <property type="entry name" value="PGBD-like superfamily/PGBD"/>
    <property type="match status" value="1"/>
</dbReference>
<dbReference type="EMBL" id="ABIK02000014">
    <property type="protein sequence ID" value="EDS74183.1"/>
    <property type="molecule type" value="Genomic_DNA"/>
</dbReference>
<feature type="domain" description="Rv2525c-like glycoside hydrolase-like" evidence="2">
    <location>
        <begin position="296"/>
        <end position="482"/>
    </location>
</feature>
<sequence>MDTMVLKTQQWLNLTYGDDSRFNRVTEDGITGWDTIYGLRRALQIEEGITSTSNSFGPSTYDKCPDINEGDTGNLVYIVQGGLWCKGFNPGGFDGNYGSRTSAAVKRFKEATGIGGNGNMNKDFMRALLDMSAFSTVSGGKKIIRSVQQKLNRDYYMYYQISPCDGLYNREMNKMLIYALQKELGISKESATGTWGPTTVARCKEKVFNIGNSDNIVRLIRYSLVCNGYNVDISSSIYDTNINYTCNKFAKEMLISKPINTVGYSVIRSLMSSNGDTSRPAIGCDTATKLTPTQIQTLVDNGYRYVGRYVSNTPGGTLDKALTKTEVNNILNAGLKLFLIFQESGNSVERFNFSTGIQNATSAIAAVKNLGYSSFVPIYFAVDFDATDTQIKSNILPYFKAIVDTIKKDANDFQIGVYGTRNVCATVRDTYPEVGRLFISDSSYGYSGNLGYTMPKTWSFDQFATDITIGNGEGKVTIDKVAVSGVDGCTFFPDDLEKEYIKEKIVYVTNGMKSSQGMLMVNRAEKGLRVYSLGKYSSDRGIYFTDPFNQIAVLPKNAMYVRLTEYDKRCSLVPIKYLDQDKSIEYGFIMTSYTDGYSEPILSDEYKENLDTAKLQKNFDTYCVNDDENDLIYASRVSINNHSCSIHRLRYDAKVYNSSFVLRDIIPAGTKIAITVSETGIHHNETLPLYQREFDGQWVNPLPENESGGAFIDYMLEIGCMPNDRLFGKE</sequence>
<dbReference type="InterPro" id="IPR036366">
    <property type="entry name" value="PGBDSf"/>
</dbReference>
<evidence type="ECO:0000313" key="4">
    <source>
        <dbReference type="Proteomes" id="UP000004910"/>
    </source>
</evidence>
<dbReference type="STRING" id="428126.CLOSPI_01765"/>
<dbReference type="OrthoDB" id="1795295at2"/>
<dbReference type="GeneID" id="94016865"/>
<dbReference type="InterPro" id="IPR015020">
    <property type="entry name" value="Rv2525c-like_Glyco_Hydro-like"/>
</dbReference>
<protein>
    <submittedName>
        <fullName evidence="3">Peptidoglycan binding domain protein</fullName>
    </submittedName>
</protein>